<dbReference type="PROSITE" id="PS51677">
    <property type="entry name" value="NODB"/>
    <property type="match status" value="1"/>
</dbReference>
<dbReference type="CDD" id="cd10918">
    <property type="entry name" value="CE4_NodB_like_5s_6s"/>
    <property type="match status" value="1"/>
</dbReference>
<dbReference type="Proteomes" id="UP000295793">
    <property type="component" value="Unassembled WGS sequence"/>
</dbReference>
<gene>
    <name evidence="4" type="ORF">BCF53_101452</name>
</gene>
<dbReference type="OrthoDB" id="9814639at2"/>
<comment type="subcellular location">
    <subcellularLocation>
        <location evidence="1">Secreted</location>
    </subcellularLocation>
</comment>
<reference evidence="4 5" key="1">
    <citation type="submission" date="2019-03" db="EMBL/GenBank/DDBJ databases">
        <title>Genomic Encyclopedia of Archaeal and Bacterial Type Strains, Phase II (KMG-II): from individual species to whole genera.</title>
        <authorList>
            <person name="Goeker M."/>
        </authorList>
    </citation>
    <scope>NUCLEOTIDE SEQUENCE [LARGE SCALE GENOMIC DNA]</scope>
    <source>
        <strain evidence="4 5">DSM 15388</strain>
    </source>
</reference>
<organism evidence="4 5">
    <name type="scientific">Reinekea marinisedimentorum</name>
    <dbReference type="NCBI Taxonomy" id="230495"/>
    <lineage>
        <taxon>Bacteria</taxon>
        <taxon>Pseudomonadati</taxon>
        <taxon>Pseudomonadota</taxon>
        <taxon>Gammaproteobacteria</taxon>
        <taxon>Oceanospirillales</taxon>
        <taxon>Saccharospirillaceae</taxon>
        <taxon>Reinekea</taxon>
    </lineage>
</organism>
<dbReference type="Gene3D" id="3.20.20.370">
    <property type="entry name" value="Glycoside hydrolase/deacetylase"/>
    <property type="match status" value="1"/>
</dbReference>
<dbReference type="PANTHER" id="PTHR34216:SF3">
    <property type="entry name" value="POLY-BETA-1,6-N-ACETYL-D-GLUCOSAMINE N-DEACETYLASE"/>
    <property type="match status" value="1"/>
</dbReference>
<evidence type="ECO:0000313" key="4">
    <source>
        <dbReference type="EMBL" id="TCS44109.1"/>
    </source>
</evidence>
<dbReference type="GO" id="GO:0005975">
    <property type="term" value="P:carbohydrate metabolic process"/>
    <property type="evidence" value="ECO:0007669"/>
    <property type="project" value="InterPro"/>
</dbReference>
<protein>
    <submittedName>
        <fullName evidence="4">Polysaccharide deacetylase</fullName>
    </submittedName>
</protein>
<dbReference type="PANTHER" id="PTHR34216">
    <property type="match status" value="1"/>
</dbReference>
<dbReference type="RefSeq" id="WP_132699430.1">
    <property type="nucleotide sequence ID" value="NZ_SLZR01000001.1"/>
</dbReference>
<keyword evidence="2" id="KW-0732">Signal</keyword>
<dbReference type="InterPro" id="IPR002509">
    <property type="entry name" value="NODB_dom"/>
</dbReference>
<dbReference type="InterPro" id="IPR011330">
    <property type="entry name" value="Glyco_hydro/deAcase_b/a-brl"/>
</dbReference>
<comment type="caution">
    <text evidence="4">The sequence shown here is derived from an EMBL/GenBank/DDBJ whole genome shotgun (WGS) entry which is preliminary data.</text>
</comment>
<sequence length="330" mass="37655">MNIKTLVKGAITVTKSNFGQHSLPTTKNKLWVLMYHRILPKDDPRASLEEPGMIVTPDTLNMHITELKKLFEIVDLEDWLNRFKLGEKLPPKACAITFDDGWLDNYEYALPILKAHQAPATLFAVANKIGTCFRFWPNIVIELIAMGAHNQLRLHPMFEQATQLAKHAFSAESAAECIKQLKKYSEDEIYTALNSIEWQESFNQSRPALMDWQQLNEMQASGLVNTGSHTCSHRRLNKELSESALQQEVVESRRILQQKLGTEINLFCFPNGDYNEQAINLTKQNYLAAVTTQRGINSAQRLKTHEIHRTALHNDISDTPSKFRARLAGW</sequence>
<dbReference type="AlphaFoldDB" id="A0A4R3IBV1"/>
<evidence type="ECO:0000256" key="1">
    <source>
        <dbReference type="ARBA" id="ARBA00004613"/>
    </source>
</evidence>
<evidence type="ECO:0000256" key="2">
    <source>
        <dbReference type="ARBA" id="ARBA00022729"/>
    </source>
</evidence>
<keyword evidence="5" id="KW-1185">Reference proteome</keyword>
<name>A0A4R3IBV1_9GAMM</name>
<proteinExistence type="predicted"/>
<dbReference type="GO" id="GO:0016810">
    <property type="term" value="F:hydrolase activity, acting on carbon-nitrogen (but not peptide) bonds"/>
    <property type="evidence" value="ECO:0007669"/>
    <property type="project" value="InterPro"/>
</dbReference>
<dbReference type="InterPro" id="IPR051398">
    <property type="entry name" value="Polysacch_Deacetylase"/>
</dbReference>
<feature type="domain" description="NodB homology" evidence="3">
    <location>
        <begin position="92"/>
        <end position="330"/>
    </location>
</feature>
<evidence type="ECO:0000313" key="5">
    <source>
        <dbReference type="Proteomes" id="UP000295793"/>
    </source>
</evidence>
<accession>A0A4R3IBV1</accession>
<dbReference type="EMBL" id="SLZR01000001">
    <property type="protein sequence ID" value="TCS44109.1"/>
    <property type="molecule type" value="Genomic_DNA"/>
</dbReference>
<dbReference type="Pfam" id="PF01522">
    <property type="entry name" value="Polysacc_deac_1"/>
    <property type="match status" value="1"/>
</dbReference>
<dbReference type="GO" id="GO:0005576">
    <property type="term" value="C:extracellular region"/>
    <property type="evidence" value="ECO:0007669"/>
    <property type="project" value="UniProtKB-SubCell"/>
</dbReference>
<evidence type="ECO:0000259" key="3">
    <source>
        <dbReference type="PROSITE" id="PS51677"/>
    </source>
</evidence>
<dbReference type="SUPFAM" id="SSF88713">
    <property type="entry name" value="Glycoside hydrolase/deacetylase"/>
    <property type="match status" value="1"/>
</dbReference>